<reference evidence="2" key="1">
    <citation type="journal article" date="2020" name="Stud. Mycol.">
        <title>101 Dothideomycetes genomes: a test case for predicting lifestyles and emergence of pathogens.</title>
        <authorList>
            <person name="Haridas S."/>
            <person name="Albert R."/>
            <person name="Binder M."/>
            <person name="Bloem J."/>
            <person name="Labutti K."/>
            <person name="Salamov A."/>
            <person name="Andreopoulos B."/>
            <person name="Baker S."/>
            <person name="Barry K."/>
            <person name="Bills G."/>
            <person name="Bluhm B."/>
            <person name="Cannon C."/>
            <person name="Castanera R."/>
            <person name="Culley D."/>
            <person name="Daum C."/>
            <person name="Ezra D."/>
            <person name="Gonzalez J."/>
            <person name="Henrissat B."/>
            <person name="Kuo A."/>
            <person name="Liang C."/>
            <person name="Lipzen A."/>
            <person name="Lutzoni F."/>
            <person name="Magnuson J."/>
            <person name="Mondo S."/>
            <person name="Nolan M."/>
            <person name="Ohm R."/>
            <person name="Pangilinan J."/>
            <person name="Park H.-J."/>
            <person name="Ramirez L."/>
            <person name="Alfaro M."/>
            <person name="Sun H."/>
            <person name="Tritt A."/>
            <person name="Yoshinaga Y."/>
            <person name="Zwiers L.-H."/>
            <person name="Turgeon B."/>
            <person name="Goodwin S."/>
            <person name="Spatafora J."/>
            <person name="Crous P."/>
            <person name="Grigoriev I."/>
        </authorList>
    </citation>
    <scope>NUCLEOTIDE SEQUENCE</scope>
    <source>
        <strain evidence="2">CBS 123094</strain>
    </source>
</reference>
<organism evidence="2 3">
    <name type="scientific">Amniculicola lignicola CBS 123094</name>
    <dbReference type="NCBI Taxonomy" id="1392246"/>
    <lineage>
        <taxon>Eukaryota</taxon>
        <taxon>Fungi</taxon>
        <taxon>Dikarya</taxon>
        <taxon>Ascomycota</taxon>
        <taxon>Pezizomycotina</taxon>
        <taxon>Dothideomycetes</taxon>
        <taxon>Pleosporomycetidae</taxon>
        <taxon>Pleosporales</taxon>
        <taxon>Amniculicolaceae</taxon>
        <taxon>Amniculicola</taxon>
    </lineage>
</organism>
<evidence type="ECO:0000256" key="1">
    <source>
        <dbReference type="SAM" id="SignalP"/>
    </source>
</evidence>
<accession>A0A6A5WCD9</accession>
<feature type="signal peptide" evidence="1">
    <location>
        <begin position="1"/>
        <end position="19"/>
    </location>
</feature>
<gene>
    <name evidence="2" type="ORF">P154DRAFT_621611</name>
</gene>
<dbReference type="AlphaFoldDB" id="A0A6A5WCD9"/>
<evidence type="ECO:0000313" key="2">
    <source>
        <dbReference type="EMBL" id="KAF1998469.1"/>
    </source>
</evidence>
<name>A0A6A5WCD9_9PLEO</name>
<keyword evidence="1" id="KW-0732">Signal</keyword>
<proteinExistence type="predicted"/>
<protein>
    <submittedName>
        <fullName evidence="2">Uncharacterized protein</fullName>
    </submittedName>
</protein>
<dbReference type="EMBL" id="ML977603">
    <property type="protein sequence ID" value="KAF1998469.1"/>
    <property type="molecule type" value="Genomic_DNA"/>
</dbReference>
<dbReference type="Proteomes" id="UP000799779">
    <property type="component" value="Unassembled WGS sequence"/>
</dbReference>
<evidence type="ECO:0000313" key="3">
    <source>
        <dbReference type="Proteomes" id="UP000799779"/>
    </source>
</evidence>
<feature type="chain" id="PRO_5025476827" evidence="1">
    <location>
        <begin position="20"/>
        <end position="212"/>
    </location>
</feature>
<sequence length="212" mass="22055">MWTKRCLAAMAGLGVLVDADYNITFPVVGVGSQGESLTDMWEGCSARVSTINDGITTYSAGCTLPTGRGWETVSWFTTTFGYTVVIDTATFDFVFDEAPTHFSHSACTFTGSPWPTAASCAETMSGEVVTLTTDTDSYEEHYELPTLDYNIMSATLSIIEATITSGPTATISTGDLGEASSSLSSGKVEKTAGVGISPWAAAAVAVGAGIGF</sequence>
<keyword evidence="3" id="KW-1185">Reference proteome</keyword>